<reference evidence="1" key="1">
    <citation type="journal article" date="2015" name="Nature">
        <title>Complex archaea that bridge the gap between prokaryotes and eukaryotes.</title>
        <authorList>
            <person name="Spang A."/>
            <person name="Saw J.H."/>
            <person name="Jorgensen S.L."/>
            <person name="Zaremba-Niedzwiedzka K."/>
            <person name="Martijn J."/>
            <person name="Lind A.E."/>
            <person name="van Eijk R."/>
            <person name="Schleper C."/>
            <person name="Guy L."/>
            <person name="Ettema T.J."/>
        </authorList>
    </citation>
    <scope>NUCLEOTIDE SEQUENCE</scope>
</reference>
<comment type="caution">
    <text evidence="1">The sequence shown here is derived from an EMBL/GenBank/DDBJ whole genome shotgun (WGS) entry which is preliminary data.</text>
</comment>
<proteinExistence type="predicted"/>
<accession>A0A0F9Q7S9</accession>
<organism evidence="1">
    <name type="scientific">marine sediment metagenome</name>
    <dbReference type="NCBI Taxonomy" id="412755"/>
    <lineage>
        <taxon>unclassified sequences</taxon>
        <taxon>metagenomes</taxon>
        <taxon>ecological metagenomes</taxon>
    </lineage>
</organism>
<sequence>MIHQWNDTTSVVWKNTSGVRWEGITAGVASGAYEFTATATALNLALASASGAYEFVAAAIAKNYQLASATGAYEFTATATALNLALASASGAYEFVATAVAGIGIQLMPPQMHQGIIDPYSGGAWLWLVRIKIPGYTPLYYASNTENITYAGKVYVKNNFKVGLASLVGDGSVPRSGLVIAQEGGYVLEDIINATQGAGNGVVKIIRAHEDHLDKFIVELEQEVKILVANSDSKDVTFLLGIPDPLLKKVPLRRYSSKTCPYAAPSLFKGVECQYAGVDATCTGKYEDCFTKGNSALWGGEIGLDPAVGRA</sequence>
<dbReference type="AlphaFoldDB" id="A0A0F9Q7S9"/>
<protein>
    <submittedName>
        <fullName evidence="1">Uncharacterized protein</fullName>
    </submittedName>
</protein>
<dbReference type="EMBL" id="LAZR01001728">
    <property type="protein sequence ID" value="KKN40060.1"/>
    <property type="molecule type" value="Genomic_DNA"/>
</dbReference>
<evidence type="ECO:0000313" key="1">
    <source>
        <dbReference type="EMBL" id="KKN40060.1"/>
    </source>
</evidence>
<name>A0A0F9Q7S9_9ZZZZ</name>
<gene>
    <name evidence="1" type="ORF">LCGC14_0737230</name>
</gene>